<dbReference type="PANTHER" id="PTHR42829:SF2">
    <property type="entry name" value="NADH-UBIQUINONE OXIDOREDUCTASE CHAIN 5"/>
    <property type="match status" value="1"/>
</dbReference>
<sequence length="622" mass="70970">MTSILHFFILIPLLGFLVSLLLPPKNEVVISRSAIFTVGLQLLTAVVFCAYWLFQHTPTIEVKDFSLFSSPGYEFFITFYFDGITAVYLLVGAFLSFLVTIYSRAYLHREAGYKRFFNTILFFYLGYNVVIFSGNFETLFVGWEILGISSFLLIAFYRDRYLPVKNAIKVFSVYRIGDLGLILAMWASHHLWHENITFLKLSNHELVHEHLQNHSWVGIFISLMILLAAAAKSAQLPFSAWLPRAMEGPTPSSAIFYGSLSVHFGAFLLLRTFPFWEEQTSVRILIALLGIITSAIATPIARVQSSVKSQIAYASIAQIGLIFVEIAAGLEVIALIHFAGNAFLRTYQLLVSPSVVSYLIREQFYNYVPRQHTFEDSLPKKLEYTVYLLSLKEWNLDSFMNHIVWKPLRRVGRKLDFLTHNRLLMLFVPTFLLALIAYNFQDKLSAQSHVYFPILFASIGLLMVLKSYSERKSPQMSWLLLIMNHFWVALAISFNEHFTLEEVLFYLSGVVIAGAVGYACLRRLKLLEPKVDLNQFAGHVYEHPKLTLVFLLAAMGLMGFPITPTFIGEDLVFSHIHEDQIVLAFLCSIGFVFEGIAIVRIYGRVFLGPHTKHYHETAYRSS</sequence>
<keyword evidence="2 5" id="KW-0812">Transmembrane</keyword>
<feature type="transmembrane region" description="Helical" evidence="6">
    <location>
        <begin position="503"/>
        <end position="521"/>
    </location>
</feature>
<dbReference type="Pfam" id="PF00662">
    <property type="entry name" value="Proton_antipo_N"/>
    <property type="match status" value="1"/>
</dbReference>
<evidence type="ECO:0000256" key="6">
    <source>
        <dbReference type="SAM" id="Phobius"/>
    </source>
</evidence>
<dbReference type="GO" id="GO:0008137">
    <property type="term" value="F:NADH dehydrogenase (ubiquinone) activity"/>
    <property type="evidence" value="ECO:0007669"/>
    <property type="project" value="InterPro"/>
</dbReference>
<dbReference type="InterPro" id="IPR001750">
    <property type="entry name" value="ND/Mrp_TM"/>
</dbReference>
<feature type="transmembrane region" description="Helical" evidence="6">
    <location>
        <begin position="546"/>
        <end position="568"/>
    </location>
</feature>
<dbReference type="RefSeq" id="WP_183971899.1">
    <property type="nucleotide sequence ID" value="NZ_JACIBY010000002.1"/>
</dbReference>
<dbReference type="PANTHER" id="PTHR42829">
    <property type="entry name" value="NADH-UBIQUINONE OXIDOREDUCTASE CHAIN 5"/>
    <property type="match status" value="1"/>
</dbReference>
<keyword evidence="9" id="KW-0830">Ubiquinone</keyword>
<feature type="transmembrane region" description="Helical" evidence="6">
    <location>
        <begin position="477"/>
        <end position="497"/>
    </location>
</feature>
<evidence type="ECO:0000256" key="5">
    <source>
        <dbReference type="RuleBase" id="RU000320"/>
    </source>
</evidence>
<feature type="transmembrane region" description="Helical" evidence="6">
    <location>
        <begin position="34"/>
        <end position="55"/>
    </location>
</feature>
<feature type="domain" description="NADH:quinone oxidoreductase/Mrp antiporter transmembrane" evidence="7">
    <location>
        <begin position="134"/>
        <end position="349"/>
    </location>
</feature>
<evidence type="ECO:0000256" key="3">
    <source>
        <dbReference type="ARBA" id="ARBA00022989"/>
    </source>
</evidence>
<dbReference type="GO" id="GO:0016020">
    <property type="term" value="C:membrane"/>
    <property type="evidence" value="ECO:0007669"/>
    <property type="project" value="UniProtKB-SubCell"/>
</dbReference>
<evidence type="ECO:0000259" key="8">
    <source>
        <dbReference type="Pfam" id="PF00662"/>
    </source>
</evidence>
<accession>A0A7W5ZJR7</accession>
<feature type="transmembrane region" description="Helical" evidence="6">
    <location>
        <begin position="254"/>
        <end position="276"/>
    </location>
</feature>
<evidence type="ECO:0000259" key="7">
    <source>
        <dbReference type="Pfam" id="PF00361"/>
    </source>
</evidence>
<evidence type="ECO:0000313" key="9">
    <source>
        <dbReference type="EMBL" id="MBB3837139.1"/>
    </source>
</evidence>
<reference evidence="9 10" key="1">
    <citation type="submission" date="2020-08" db="EMBL/GenBank/DDBJ databases">
        <title>Genomic Encyclopedia of Type Strains, Phase IV (KMG-IV): sequencing the most valuable type-strain genomes for metagenomic binning, comparative biology and taxonomic classification.</title>
        <authorList>
            <person name="Goeker M."/>
        </authorList>
    </citation>
    <scope>NUCLEOTIDE SEQUENCE [LARGE SCALE GENOMIC DNA]</scope>
    <source>
        <strain evidence="9 10">DSM 17976</strain>
    </source>
</reference>
<dbReference type="InterPro" id="IPR001516">
    <property type="entry name" value="Proton_antipo_N"/>
</dbReference>
<evidence type="ECO:0000256" key="1">
    <source>
        <dbReference type="ARBA" id="ARBA00004127"/>
    </source>
</evidence>
<dbReference type="Pfam" id="PF00361">
    <property type="entry name" value="Proton_antipo_M"/>
    <property type="match status" value="1"/>
</dbReference>
<feature type="transmembrane region" description="Helical" evidence="6">
    <location>
        <begin position="446"/>
        <end position="465"/>
    </location>
</feature>
<dbReference type="Proteomes" id="UP000541352">
    <property type="component" value="Unassembled WGS sequence"/>
</dbReference>
<feature type="transmembrane region" description="Helical" evidence="6">
    <location>
        <begin position="216"/>
        <end position="242"/>
    </location>
</feature>
<gene>
    <name evidence="9" type="ORF">FHS57_001133</name>
</gene>
<feature type="transmembrane region" description="Helical" evidence="6">
    <location>
        <begin position="140"/>
        <end position="158"/>
    </location>
</feature>
<dbReference type="GO" id="GO:0042773">
    <property type="term" value="P:ATP synthesis coupled electron transport"/>
    <property type="evidence" value="ECO:0007669"/>
    <property type="project" value="InterPro"/>
</dbReference>
<feature type="transmembrane region" description="Helical" evidence="6">
    <location>
        <begin position="282"/>
        <end position="301"/>
    </location>
</feature>
<dbReference type="GO" id="GO:0003954">
    <property type="term" value="F:NADH dehydrogenase activity"/>
    <property type="evidence" value="ECO:0007669"/>
    <property type="project" value="TreeGrafter"/>
</dbReference>
<evidence type="ECO:0000313" key="10">
    <source>
        <dbReference type="Proteomes" id="UP000541352"/>
    </source>
</evidence>
<feature type="transmembrane region" description="Helical" evidence="6">
    <location>
        <begin position="75"/>
        <end position="103"/>
    </location>
</feature>
<comment type="subcellular location">
    <subcellularLocation>
        <location evidence="1">Endomembrane system</location>
        <topology evidence="1">Multi-pass membrane protein</topology>
    </subcellularLocation>
    <subcellularLocation>
        <location evidence="5">Membrane</location>
        <topology evidence="5">Multi-pass membrane protein</topology>
    </subcellularLocation>
</comment>
<keyword evidence="3 6" id="KW-1133">Transmembrane helix</keyword>
<dbReference type="GO" id="GO:0012505">
    <property type="term" value="C:endomembrane system"/>
    <property type="evidence" value="ECO:0007669"/>
    <property type="project" value="UniProtKB-SubCell"/>
</dbReference>
<feature type="transmembrane region" description="Helical" evidence="6">
    <location>
        <begin position="313"/>
        <end position="336"/>
    </location>
</feature>
<feature type="transmembrane region" description="Helical" evidence="6">
    <location>
        <begin position="6"/>
        <end position="22"/>
    </location>
</feature>
<evidence type="ECO:0000256" key="4">
    <source>
        <dbReference type="ARBA" id="ARBA00023136"/>
    </source>
</evidence>
<feature type="transmembrane region" description="Helical" evidence="6">
    <location>
        <begin position="423"/>
        <end position="440"/>
    </location>
</feature>
<evidence type="ECO:0000256" key="2">
    <source>
        <dbReference type="ARBA" id="ARBA00022692"/>
    </source>
</evidence>
<keyword evidence="4 6" id="KW-0472">Membrane</keyword>
<proteinExistence type="predicted"/>
<feature type="domain" description="NADH-Ubiquinone oxidoreductase (complex I) chain 5 N-terminal" evidence="8">
    <location>
        <begin position="72"/>
        <end position="117"/>
    </location>
</feature>
<organism evidence="9 10">
    <name type="scientific">Runella defluvii</name>
    <dbReference type="NCBI Taxonomy" id="370973"/>
    <lineage>
        <taxon>Bacteria</taxon>
        <taxon>Pseudomonadati</taxon>
        <taxon>Bacteroidota</taxon>
        <taxon>Cytophagia</taxon>
        <taxon>Cytophagales</taxon>
        <taxon>Spirosomataceae</taxon>
        <taxon>Runella</taxon>
    </lineage>
</organism>
<feature type="transmembrane region" description="Helical" evidence="6">
    <location>
        <begin position="115"/>
        <end position="134"/>
    </location>
</feature>
<dbReference type="InterPro" id="IPR003945">
    <property type="entry name" value="NU5C-like"/>
</dbReference>
<dbReference type="EMBL" id="JACIBY010000002">
    <property type="protein sequence ID" value="MBB3837139.1"/>
    <property type="molecule type" value="Genomic_DNA"/>
</dbReference>
<comment type="caution">
    <text evidence="9">The sequence shown here is derived from an EMBL/GenBank/DDBJ whole genome shotgun (WGS) entry which is preliminary data.</text>
</comment>
<name>A0A7W5ZJR7_9BACT</name>
<dbReference type="AlphaFoldDB" id="A0A7W5ZJR7"/>
<protein>
    <submittedName>
        <fullName evidence="9">NADH:ubiquinone oxidoreductase subunit 5 (Subunit L)/multisubunit Na+/H+ antiporter MnhA subunit</fullName>
    </submittedName>
</protein>
<feature type="transmembrane region" description="Helical" evidence="6">
    <location>
        <begin position="580"/>
        <end position="602"/>
    </location>
</feature>
<dbReference type="PRINTS" id="PR01434">
    <property type="entry name" value="NADHDHGNASE5"/>
</dbReference>
<keyword evidence="10" id="KW-1185">Reference proteome</keyword>
<dbReference type="GO" id="GO:0015990">
    <property type="term" value="P:electron transport coupled proton transport"/>
    <property type="evidence" value="ECO:0007669"/>
    <property type="project" value="TreeGrafter"/>
</dbReference>